<feature type="transmembrane region" description="Helical" evidence="2">
    <location>
        <begin position="33"/>
        <end position="52"/>
    </location>
</feature>
<dbReference type="RefSeq" id="XP_001483412.2">
    <property type="nucleotide sequence ID" value="XM_001483362.1"/>
</dbReference>
<keyword evidence="2" id="KW-0472">Membrane</keyword>
<dbReference type="AlphaFoldDB" id="A5DLJ0"/>
<evidence type="ECO:0000313" key="3">
    <source>
        <dbReference type="EMBL" id="EDK40043.2"/>
    </source>
</evidence>
<keyword evidence="2" id="KW-1133">Transmembrane helix</keyword>
<evidence type="ECO:0000313" key="4">
    <source>
        <dbReference type="Proteomes" id="UP000001997"/>
    </source>
</evidence>
<evidence type="ECO:0000256" key="2">
    <source>
        <dbReference type="SAM" id="Phobius"/>
    </source>
</evidence>
<gene>
    <name evidence="3" type="ORF">PGUG_04141</name>
</gene>
<keyword evidence="4" id="KW-1185">Reference proteome</keyword>
<dbReference type="KEGG" id="pgu:PGUG_04141"/>
<sequence>MSFRLSVVQGQYIDTPKHRISLMISYNNFKMKIITIYLTLQSLFVTISAFIFDAKLFAECANTTIQNIRLYRPSTQEYRLIPVDPSGYDIDVWLGCLEQQDIYGVMTISSESDDEGLDSERQELHDGVNDSNTIALNTTDMENIEKRSEYQLKKQVVIQMMSP</sequence>
<dbReference type="GeneID" id="5125402"/>
<dbReference type="VEuPathDB" id="FungiDB:PGUG_04141"/>
<feature type="compositionally biased region" description="Basic and acidic residues" evidence="1">
    <location>
        <begin position="118"/>
        <end position="128"/>
    </location>
</feature>
<evidence type="ECO:0000256" key="1">
    <source>
        <dbReference type="SAM" id="MobiDB-lite"/>
    </source>
</evidence>
<dbReference type="EMBL" id="CH408159">
    <property type="protein sequence ID" value="EDK40043.2"/>
    <property type="molecule type" value="Genomic_DNA"/>
</dbReference>
<proteinExistence type="predicted"/>
<dbReference type="OrthoDB" id="10648538at2759"/>
<organism evidence="3 4">
    <name type="scientific">Meyerozyma guilliermondii (strain ATCC 6260 / CBS 566 / DSM 6381 / JCM 1539 / NBRC 10279 / NRRL Y-324)</name>
    <name type="common">Yeast</name>
    <name type="synonym">Candida guilliermondii</name>
    <dbReference type="NCBI Taxonomy" id="294746"/>
    <lineage>
        <taxon>Eukaryota</taxon>
        <taxon>Fungi</taxon>
        <taxon>Dikarya</taxon>
        <taxon>Ascomycota</taxon>
        <taxon>Saccharomycotina</taxon>
        <taxon>Pichiomycetes</taxon>
        <taxon>Debaryomycetaceae</taxon>
        <taxon>Meyerozyma</taxon>
    </lineage>
</organism>
<feature type="region of interest" description="Disordered" evidence="1">
    <location>
        <begin position="113"/>
        <end position="132"/>
    </location>
</feature>
<dbReference type="Proteomes" id="UP000001997">
    <property type="component" value="Unassembled WGS sequence"/>
</dbReference>
<name>A5DLJ0_PICGU</name>
<keyword evidence="2" id="KW-0812">Transmembrane</keyword>
<dbReference type="InParanoid" id="A5DLJ0"/>
<protein>
    <submittedName>
        <fullName evidence="3">Uncharacterized protein</fullName>
    </submittedName>
</protein>
<accession>A5DLJ0</accession>
<dbReference type="HOGENOM" id="CLU_1627697_0_0_1"/>
<reference evidence="3 4" key="1">
    <citation type="journal article" date="2009" name="Nature">
        <title>Evolution of pathogenicity and sexual reproduction in eight Candida genomes.</title>
        <authorList>
            <person name="Butler G."/>
            <person name="Rasmussen M.D."/>
            <person name="Lin M.F."/>
            <person name="Santos M.A."/>
            <person name="Sakthikumar S."/>
            <person name="Munro C.A."/>
            <person name="Rheinbay E."/>
            <person name="Grabherr M."/>
            <person name="Forche A."/>
            <person name="Reedy J.L."/>
            <person name="Agrafioti I."/>
            <person name="Arnaud M.B."/>
            <person name="Bates S."/>
            <person name="Brown A.J."/>
            <person name="Brunke S."/>
            <person name="Costanzo M.C."/>
            <person name="Fitzpatrick D.A."/>
            <person name="de Groot P.W."/>
            <person name="Harris D."/>
            <person name="Hoyer L.L."/>
            <person name="Hube B."/>
            <person name="Klis F.M."/>
            <person name="Kodira C."/>
            <person name="Lennard N."/>
            <person name="Logue M.E."/>
            <person name="Martin R."/>
            <person name="Neiman A.M."/>
            <person name="Nikolaou E."/>
            <person name="Quail M.A."/>
            <person name="Quinn J."/>
            <person name="Santos M.C."/>
            <person name="Schmitzberger F.F."/>
            <person name="Sherlock G."/>
            <person name="Shah P."/>
            <person name="Silverstein K.A."/>
            <person name="Skrzypek M.S."/>
            <person name="Soll D."/>
            <person name="Staggs R."/>
            <person name="Stansfield I."/>
            <person name="Stumpf M.P."/>
            <person name="Sudbery P.E."/>
            <person name="Srikantha T."/>
            <person name="Zeng Q."/>
            <person name="Berman J."/>
            <person name="Berriman M."/>
            <person name="Heitman J."/>
            <person name="Gow N.A."/>
            <person name="Lorenz M.C."/>
            <person name="Birren B.W."/>
            <person name="Kellis M."/>
            <person name="Cuomo C.A."/>
        </authorList>
    </citation>
    <scope>NUCLEOTIDE SEQUENCE [LARGE SCALE GENOMIC DNA]</scope>
    <source>
        <strain evidence="4">ATCC 6260 / CBS 566 / DSM 6381 / JCM 1539 / NBRC 10279 / NRRL Y-324</strain>
    </source>
</reference>